<sequence>MKNTFISNIFLLLVALSSTTYVAAFSTNPVCITSPRLSSALYAEAATGADPQEIIGKTIKVKGDVNGGYVRTCIKNEASKFRRLIGTMSPPSDDDTATIYVEGKRKMVDGFVRWCQKGSAKVGLSQKLELLEATDEVPTGLYDGFYVKMEADSE</sequence>
<reference evidence="5 6" key="1">
    <citation type="journal article" date="2021" name="Sci. Rep.">
        <title>The genome of the diatom Chaetoceros tenuissimus carries an ancient integrated fragment of an extant virus.</title>
        <authorList>
            <person name="Hongo Y."/>
            <person name="Kimura K."/>
            <person name="Takaki Y."/>
            <person name="Yoshida Y."/>
            <person name="Baba S."/>
            <person name="Kobayashi G."/>
            <person name="Nagasaki K."/>
            <person name="Hano T."/>
            <person name="Tomaru Y."/>
        </authorList>
    </citation>
    <scope>NUCLEOTIDE SEQUENCE [LARGE SCALE GENOMIC DNA]</scope>
    <source>
        <strain evidence="5 6">NIES-3715</strain>
    </source>
</reference>
<dbReference type="Gene3D" id="3.30.70.100">
    <property type="match status" value="1"/>
</dbReference>
<feature type="domain" description="Acylphosphatase-like" evidence="4">
    <location>
        <begin position="56"/>
        <end position="149"/>
    </location>
</feature>
<proteinExistence type="inferred from homology"/>
<accession>A0AAD3D7N0</accession>
<dbReference type="Proteomes" id="UP001054902">
    <property type="component" value="Unassembled WGS sequence"/>
</dbReference>
<feature type="chain" id="PRO_5042067655" description="Acylphosphatase-like domain-containing protein" evidence="3">
    <location>
        <begin position="25"/>
        <end position="154"/>
    </location>
</feature>
<organism evidence="5 6">
    <name type="scientific">Chaetoceros tenuissimus</name>
    <dbReference type="NCBI Taxonomy" id="426638"/>
    <lineage>
        <taxon>Eukaryota</taxon>
        <taxon>Sar</taxon>
        <taxon>Stramenopiles</taxon>
        <taxon>Ochrophyta</taxon>
        <taxon>Bacillariophyta</taxon>
        <taxon>Coscinodiscophyceae</taxon>
        <taxon>Chaetocerotophycidae</taxon>
        <taxon>Chaetocerotales</taxon>
        <taxon>Chaetocerotaceae</taxon>
        <taxon>Chaetoceros</taxon>
    </lineage>
</organism>
<feature type="signal peptide" evidence="3">
    <location>
        <begin position="1"/>
        <end position="24"/>
    </location>
</feature>
<gene>
    <name evidence="5" type="ORF">CTEN210_15795</name>
</gene>
<dbReference type="InterPro" id="IPR036046">
    <property type="entry name" value="Acylphosphatase-like_dom_sf"/>
</dbReference>
<evidence type="ECO:0000259" key="4">
    <source>
        <dbReference type="PROSITE" id="PS51160"/>
    </source>
</evidence>
<comment type="caution">
    <text evidence="1">Lacks conserved residue(s) required for the propagation of feature annotation.</text>
</comment>
<name>A0AAD3D7N0_9STRA</name>
<keyword evidence="3" id="KW-0732">Signal</keyword>
<keyword evidence="6" id="KW-1185">Reference proteome</keyword>
<dbReference type="AlphaFoldDB" id="A0AAD3D7N0"/>
<evidence type="ECO:0000313" key="6">
    <source>
        <dbReference type="Proteomes" id="UP001054902"/>
    </source>
</evidence>
<dbReference type="EMBL" id="BLLK01000062">
    <property type="protein sequence ID" value="GFH59319.1"/>
    <property type="molecule type" value="Genomic_DNA"/>
</dbReference>
<evidence type="ECO:0000256" key="2">
    <source>
        <dbReference type="RuleBase" id="RU004168"/>
    </source>
</evidence>
<comment type="similarity">
    <text evidence="2">Belongs to the acylphosphatase family.</text>
</comment>
<dbReference type="SUPFAM" id="SSF54975">
    <property type="entry name" value="Acylphosphatase/BLUF domain-like"/>
    <property type="match status" value="1"/>
</dbReference>
<comment type="caution">
    <text evidence="5">The sequence shown here is derived from an EMBL/GenBank/DDBJ whole genome shotgun (WGS) entry which is preliminary data.</text>
</comment>
<protein>
    <recommendedName>
        <fullName evidence="4">Acylphosphatase-like domain-containing protein</fullName>
    </recommendedName>
</protein>
<evidence type="ECO:0000256" key="3">
    <source>
        <dbReference type="SAM" id="SignalP"/>
    </source>
</evidence>
<evidence type="ECO:0000313" key="5">
    <source>
        <dbReference type="EMBL" id="GFH59319.1"/>
    </source>
</evidence>
<dbReference type="Pfam" id="PF00708">
    <property type="entry name" value="Acylphosphatase"/>
    <property type="match status" value="1"/>
</dbReference>
<dbReference type="PROSITE" id="PS51160">
    <property type="entry name" value="ACYLPHOSPHATASE_3"/>
    <property type="match status" value="1"/>
</dbReference>
<evidence type="ECO:0000256" key="1">
    <source>
        <dbReference type="PROSITE-ProRule" id="PRU00520"/>
    </source>
</evidence>
<dbReference type="InterPro" id="IPR001792">
    <property type="entry name" value="Acylphosphatase-like_dom"/>
</dbReference>